<evidence type="ECO:0000256" key="4">
    <source>
        <dbReference type="ARBA" id="ARBA00023012"/>
    </source>
</evidence>
<dbReference type="FunFam" id="3.40.50.300:FF:000006">
    <property type="entry name" value="DNA-binding transcriptional regulator NtrC"/>
    <property type="match status" value="1"/>
</dbReference>
<evidence type="ECO:0000256" key="5">
    <source>
        <dbReference type="ARBA" id="ARBA00023015"/>
    </source>
</evidence>
<evidence type="ECO:0000256" key="3">
    <source>
        <dbReference type="ARBA" id="ARBA00022840"/>
    </source>
</evidence>
<dbReference type="PANTHER" id="PTHR32071">
    <property type="entry name" value="TRANSCRIPTIONAL REGULATORY PROTEIN"/>
    <property type="match status" value="1"/>
</dbReference>
<dbReference type="InterPro" id="IPR027417">
    <property type="entry name" value="P-loop_NTPase"/>
</dbReference>
<dbReference type="SUPFAM" id="SSF52172">
    <property type="entry name" value="CheY-like"/>
    <property type="match status" value="1"/>
</dbReference>
<dbReference type="KEGG" id="lpav:PLANPX_3631"/>
<sequence>MRTKPDSSAKGEPESRGRVLVVDDHAAVRESVIDVLRQAGYEVSGLASAVEALPLLERAAFDVVVTDLQMPAMDGLEFIRQMSLRRLPTQVIMITAHATIASAVEAMRFGAFDYLEKPFDVTRLEELVARAMDRRRICGDDASASLDSEPVTPARVTASRSSSSDSLEAMGMIGDSPAMRLLRERIRQVGPTDETVLICGESGTGKELVARAVHTVSRRAAGPLVSLNCPSLSPQLAESELFGHRRGAFTGADVDRVGRFELAKGGAILLDEITEIDLPLQAKLLRVLQERTFELVGASETRQADVRVIASTNRDLMVEIAGGRFREDLYYRLAVVPLELPPLRSRGDDVQLLADHFLDRAAKRLGRPRLELTEDCRNLLAAYHWPGNVRELENIITRACVLSGGAPIAACDIRPWLQQPEGIRLHAAASGVAATTLPSFPEATPAAGNLDDMERAMIVATLQRFGGNRGQTAAALGIGVRTLSGKLRSYGFAPRTREFGETGGLTSHRQFPPIGPANIAVDQSLKTA</sequence>
<keyword evidence="1 7" id="KW-0597">Phosphoprotein</keyword>
<dbReference type="SUPFAM" id="SSF52540">
    <property type="entry name" value="P-loop containing nucleoside triphosphate hydrolases"/>
    <property type="match status" value="1"/>
</dbReference>
<evidence type="ECO:0008006" key="13">
    <source>
        <dbReference type="Google" id="ProtNLM"/>
    </source>
</evidence>
<dbReference type="Pfam" id="PF25601">
    <property type="entry name" value="AAA_lid_14"/>
    <property type="match status" value="1"/>
</dbReference>
<dbReference type="InterPro" id="IPR025662">
    <property type="entry name" value="Sigma_54_int_dom_ATP-bd_1"/>
</dbReference>
<dbReference type="InterPro" id="IPR009057">
    <property type="entry name" value="Homeodomain-like_sf"/>
</dbReference>
<keyword evidence="4" id="KW-0902">Two-component regulatory system</keyword>
<dbReference type="Pfam" id="PF00072">
    <property type="entry name" value="Response_reg"/>
    <property type="match status" value="1"/>
</dbReference>
<dbReference type="SMART" id="SM00382">
    <property type="entry name" value="AAA"/>
    <property type="match status" value="1"/>
</dbReference>
<keyword evidence="12" id="KW-1185">Reference proteome</keyword>
<evidence type="ECO:0000313" key="12">
    <source>
        <dbReference type="Proteomes" id="UP000326837"/>
    </source>
</evidence>
<dbReference type="InterPro" id="IPR002078">
    <property type="entry name" value="Sigma_54_int"/>
</dbReference>
<evidence type="ECO:0000259" key="9">
    <source>
        <dbReference type="PROSITE" id="PS50045"/>
    </source>
</evidence>
<dbReference type="Gene3D" id="1.10.8.60">
    <property type="match status" value="1"/>
</dbReference>
<dbReference type="AlphaFoldDB" id="A0A5K7XM16"/>
<gene>
    <name evidence="11" type="ORF">PLANPX_3631</name>
</gene>
<dbReference type="Pfam" id="PF00158">
    <property type="entry name" value="Sigma54_activat"/>
    <property type="match status" value="1"/>
</dbReference>
<keyword evidence="5" id="KW-0805">Transcription regulation</keyword>
<feature type="region of interest" description="Disordered" evidence="8">
    <location>
        <begin position="142"/>
        <end position="169"/>
    </location>
</feature>
<dbReference type="CDD" id="cd00009">
    <property type="entry name" value="AAA"/>
    <property type="match status" value="1"/>
</dbReference>
<dbReference type="SUPFAM" id="SSF46689">
    <property type="entry name" value="Homeodomain-like"/>
    <property type="match status" value="1"/>
</dbReference>
<dbReference type="SMART" id="SM00448">
    <property type="entry name" value="REC"/>
    <property type="match status" value="1"/>
</dbReference>
<keyword evidence="3" id="KW-0067">ATP-binding</keyword>
<dbReference type="InterPro" id="IPR001789">
    <property type="entry name" value="Sig_transdc_resp-reg_receiver"/>
</dbReference>
<protein>
    <recommendedName>
        <fullName evidence="13">Response regulator of zinc sigma-54-dependent two-component system</fullName>
    </recommendedName>
</protein>
<dbReference type="PROSITE" id="PS00688">
    <property type="entry name" value="SIGMA54_INTERACT_3"/>
    <property type="match status" value="1"/>
</dbReference>
<feature type="modified residue" description="4-aspartylphosphate" evidence="7">
    <location>
        <position position="67"/>
    </location>
</feature>
<evidence type="ECO:0000256" key="8">
    <source>
        <dbReference type="SAM" id="MobiDB-lite"/>
    </source>
</evidence>
<dbReference type="PROSITE" id="PS50045">
    <property type="entry name" value="SIGMA54_INTERACT_4"/>
    <property type="match status" value="1"/>
</dbReference>
<evidence type="ECO:0000313" key="11">
    <source>
        <dbReference type="EMBL" id="BBO34019.1"/>
    </source>
</evidence>
<feature type="domain" description="Response regulatory" evidence="10">
    <location>
        <begin position="18"/>
        <end position="132"/>
    </location>
</feature>
<feature type="domain" description="Sigma-54 factor interaction" evidence="9">
    <location>
        <begin position="172"/>
        <end position="401"/>
    </location>
</feature>
<organism evidence="11 12">
    <name type="scientific">Lacipirellula parvula</name>
    <dbReference type="NCBI Taxonomy" id="2650471"/>
    <lineage>
        <taxon>Bacteria</taxon>
        <taxon>Pseudomonadati</taxon>
        <taxon>Planctomycetota</taxon>
        <taxon>Planctomycetia</taxon>
        <taxon>Pirellulales</taxon>
        <taxon>Lacipirellulaceae</taxon>
        <taxon>Lacipirellula</taxon>
    </lineage>
</organism>
<dbReference type="InterPro" id="IPR058031">
    <property type="entry name" value="AAA_lid_NorR"/>
</dbReference>
<dbReference type="GO" id="GO:0000160">
    <property type="term" value="P:phosphorelay signal transduction system"/>
    <property type="evidence" value="ECO:0007669"/>
    <property type="project" value="UniProtKB-KW"/>
</dbReference>
<dbReference type="FunFam" id="3.40.50.2300:FF:000018">
    <property type="entry name" value="DNA-binding transcriptional regulator NtrC"/>
    <property type="match status" value="1"/>
</dbReference>
<dbReference type="InterPro" id="IPR003593">
    <property type="entry name" value="AAA+_ATPase"/>
</dbReference>
<dbReference type="Proteomes" id="UP000326837">
    <property type="component" value="Chromosome"/>
</dbReference>
<dbReference type="PANTHER" id="PTHR32071:SF57">
    <property type="entry name" value="C4-DICARBOXYLATE TRANSPORT TRANSCRIPTIONAL REGULATORY PROTEIN DCTD"/>
    <property type="match status" value="1"/>
</dbReference>
<dbReference type="GO" id="GO:0043565">
    <property type="term" value="F:sequence-specific DNA binding"/>
    <property type="evidence" value="ECO:0007669"/>
    <property type="project" value="InterPro"/>
</dbReference>
<dbReference type="InterPro" id="IPR025944">
    <property type="entry name" value="Sigma_54_int_dom_CS"/>
</dbReference>
<accession>A0A5K7XM16</accession>
<evidence type="ECO:0000259" key="10">
    <source>
        <dbReference type="PROSITE" id="PS50110"/>
    </source>
</evidence>
<dbReference type="GO" id="GO:0006355">
    <property type="term" value="P:regulation of DNA-templated transcription"/>
    <property type="evidence" value="ECO:0007669"/>
    <property type="project" value="InterPro"/>
</dbReference>
<evidence type="ECO:0000256" key="2">
    <source>
        <dbReference type="ARBA" id="ARBA00022741"/>
    </source>
</evidence>
<keyword evidence="6" id="KW-0804">Transcription</keyword>
<dbReference type="PROSITE" id="PS00675">
    <property type="entry name" value="SIGMA54_INTERACT_1"/>
    <property type="match status" value="1"/>
</dbReference>
<evidence type="ECO:0000256" key="7">
    <source>
        <dbReference type="PROSITE-ProRule" id="PRU00169"/>
    </source>
</evidence>
<dbReference type="GO" id="GO:0005524">
    <property type="term" value="F:ATP binding"/>
    <property type="evidence" value="ECO:0007669"/>
    <property type="project" value="UniProtKB-KW"/>
</dbReference>
<dbReference type="EMBL" id="AP021861">
    <property type="protein sequence ID" value="BBO34019.1"/>
    <property type="molecule type" value="Genomic_DNA"/>
</dbReference>
<dbReference type="Gene3D" id="1.10.10.60">
    <property type="entry name" value="Homeodomain-like"/>
    <property type="match status" value="1"/>
</dbReference>
<keyword evidence="2" id="KW-0547">Nucleotide-binding</keyword>
<name>A0A5K7XM16_9BACT</name>
<dbReference type="InterPro" id="IPR011006">
    <property type="entry name" value="CheY-like_superfamily"/>
</dbReference>
<evidence type="ECO:0000256" key="6">
    <source>
        <dbReference type="ARBA" id="ARBA00023163"/>
    </source>
</evidence>
<dbReference type="Pfam" id="PF02954">
    <property type="entry name" value="HTH_8"/>
    <property type="match status" value="1"/>
</dbReference>
<dbReference type="Gene3D" id="3.40.50.2300">
    <property type="match status" value="1"/>
</dbReference>
<proteinExistence type="predicted"/>
<dbReference type="InterPro" id="IPR002197">
    <property type="entry name" value="HTH_Fis"/>
</dbReference>
<evidence type="ECO:0000256" key="1">
    <source>
        <dbReference type="ARBA" id="ARBA00022553"/>
    </source>
</evidence>
<dbReference type="PROSITE" id="PS50110">
    <property type="entry name" value="RESPONSE_REGULATORY"/>
    <property type="match status" value="1"/>
</dbReference>
<reference evidence="12" key="1">
    <citation type="submission" date="2019-10" db="EMBL/GenBank/DDBJ databases">
        <title>Lacipirellula parvula gen. nov., sp. nov., representing a lineage of planctomycetes widespread in freshwater anoxic habitats, and description of the family Lacipirellulaceae.</title>
        <authorList>
            <person name="Dedysh S.N."/>
            <person name="Kulichevskaya I.S."/>
            <person name="Beletsky A.V."/>
            <person name="Rakitin A.L."/>
            <person name="Mardanov A.V."/>
            <person name="Ivanova A.A."/>
            <person name="Saltykova V.X."/>
            <person name="Rijpstra W.I.C."/>
            <person name="Sinninghe Damste J.S."/>
            <person name="Ravin N.V."/>
        </authorList>
    </citation>
    <scope>NUCLEOTIDE SEQUENCE [LARGE SCALE GENOMIC DNA]</scope>
    <source>
        <strain evidence="12">PX69</strain>
    </source>
</reference>
<dbReference type="Gene3D" id="3.40.50.300">
    <property type="entry name" value="P-loop containing nucleotide triphosphate hydrolases"/>
    <property type="match status" value="1"/>
</dbReference>
<dbReference type="RefSeq" id="WP_152099674.1">
    <property type="nucleotide sequence ID" value="NZ_AP021861.1"/>
</dbReference>
<dbReference type="PRINTS" id="PR01590">
    <property type="entry name" value="HTHFIS"/>
</dbReference>